<dbReference type="AlphaFoldDB" id="A0A9Q0M3L2"/>
<dbReference type="OrthoDB" id="690928at2759"/>
<dbReference type="GO" id="GO:0005783">
    <property type="term" value="C:endoplasmic reticulum"/>
    <property type="evidence" value="ECO:0007669"/>
    <property type="project" value="TreeGrafter"/>
</dbReference>
<evidence type="ECO:0000256" key="3">
    <source>
        <dbReference type="ARBA" id="ARBA00022692"/>
    </source>
</evidence>
<reference evidence="8" key="1">
    <citation type="submission" date="2022-12" db="EMBL/GenBank/DDBJ databases">
        <title>Genome assemblies of Blomia tropicalis.</title>
        <authorList>
            <person name="Cui Y."/>
        </authorList>
    </citation>
    <scope>NUCLEOTIDE SEQUENCE</scope>
    <source>
        <tissue evidence="8">Adult mites</tissue>
    </source>
</reference>
<dbReference type="Proteomes" id="UP001142055">
    <property type="component" value="Chromosome 2"/>
</dbReference>
<keyword evidence="4 6" id="KW-1133">Transmembrane helix</keyword>
<keyword evidence="3 6" id="KW-0812">Transmembrane</keyword>
<dbReference type="Gene3D" id="3.30.310.50">
    <property type="entry name" value="Alpha-D-phosphohexomutase, C-terminal domain"/>
    <property type="match status" value="1"/>
</dbReference>
<sequence length="237" mass="26791">MNETKEKVESECKEKFPFSANISIPFECERHAAVISKSLLIEFNNEGSRLSSGISKFVNHSQNELLLTFTTKSLKLLRVNVNYALELVILKTMDDGNETIGSFPAPSPGRCIYGYVLFLVSLVCLILYHMWAFIPTTIIQSIGITYIPSKYWAISLPVFVVMLITLFAIFLYPAINLLLTPSLDHCSTVYDVHFNKCNLNDPVEKGIPPITDLPLDWVCRQLYLVDLMNETDASKNE</sequence>
<dbReference type="PANTHER" id="PTHR46346:SF1">
    <property type="entry name" value="PHOSPHATIDYLINOSITOL N-ACETYLGLUCOSAMINYLTRANSFERASE SUBUNIT P"/>
    <property type="match status" value="1"/>
</dbReference>
<feature type="transmembrane region" description="Helical" evidence="6">
    <location>
        <begin position="151"/>
        <end position="172"/>
    </location>
</feature>
<evidence type="ECO:0000256" key="2">
    <source>
        <dbReference type="ARBA" id="ARBA00007073"/>
    </source>
</evidence>
<dbReference type="InterPro" id="IPR052263">
    <property type="entry name" value="GPI_Anchor_Biosynth"/>
</dbReference>
<feature type="transmembrane region" description="Helical" evidence="6">
    <location>
        <begin position="112"/>
        <end position="131"/>
    </location>
</feature>
<dbReference type="GO" id="GO:0006506">
    <property type="term" value="P:GPI anchor biosynthetic process"/>
    <property type="evidence" value="ECO:0007669"/>
    <property type="project" value="TreeGrafter"/>
</dbReference>
<accession>A0A9Q0M3L2</accession>
<dbReference type="InterPro" id="IPR015419">
    <property type="entry name" value="CTAG/Pcc1"/>
</dbReference>
<keyword evidence="5 6" id="KW-0472">Membrane</keyword>
<dbReference type="EMBL" id="JAPWDV010000002">
    <property type="protein sequence ID" value="KAJ6219408.1"/>
    <property type="molecule type" value="Genomic_DNA"/>
</dbReference>
<dbReference type="InterPro" id="IPR013717">
    <property type="entry name" value="PIG-P"/>
</dbReference>
<evidence type="ECO:0000256" key="5">
    <source>
        <dbReference type="ARBA" id="ARBA00023136"/>
    </source>
</evidence>
<comment type="caution">
    <text evidence="8">The sequence shown here is derived from an EMBL/GenBank/DDBJ whole genome shotgun (WGS) entry which is preliminary data.</text>
</comment>
<protein>
    <recommendedName>
        <fullName evidence="7">PIG-P domain-containing protein</fullName>
    </recommendedName>
</protein>
<dbReference type="GO" id="GO:0016020">
    <property type="term" value="C:membrane"/>
    <property type="evidence" value="ECO:0007669"/>
    <property type="project" value="UniProtKB-SubCell"/>
</dbReference>
<evidence type="ECO:0000313" key="9">
    <source>
        <dbReference type="Proteomes" id="UP001142055"/>
    </source>
</evidence>
<evidence type="ECO:0000256" key="4">
    <source>
        <dbReference type="ARBA" id="ARBA00022989"/>
    </source>
</evidence>
<evidence type="ECO:0000256" key="6">
    <source>
        <dbReference type="SAM" id="Phobius"/>
    </source>
</evidence>
<dbReference type="Pfam" id="PF08510">
    <property type="entry name" value="PIG-P"/>
    <property type="match status" value="1"/>
</dbReference>
<gene>
    <name evidence="8" type="ORF">RDWZM_005220</name>
</gene>
<organism evidence="8 9">
    <name type="scientific">Blomia tropicalis</name>
    <name type="common">Mite</name>
    <dbReference type="NCBI Taxonomy" id="40697"/>
    <lineage>
        <taxon>Eukaryota</taxon>
        <taxon>Metazoa</taxon>
        <taxon>Ecdysozoa</taxon>
        <taxon>Arthropoda</taxon>
        <taxon>Chelicerata</taxon>
        <taxon>Arachnida</taxon>
        <taxon>Acari</taxon>
        <taxon>Acariformes</taxon>
        <taxon>Sarcoptiformes</taxon>
        <taxon>Astigmata</taxon>
        <taxon>Glycyphagoidea</taxon>
        <taxon>Echimyopodidae</taxon>
        <taxon>Blomia</taxon>
    </lineage>
</organism>
<proteinExistence type="inferred from homology"/>
<dbReference type="PANTHER" id="PTHR46346">
    <property type="entry name" value="PHOSPHATIDYLINOSITOL N-ACETYLGLUCOSAMINYLTRANSFERASE SUBUNIT P"/>
    <property type="match status" value="1"/>
</dbReference>
<name>A0A9Q0M3L2_BLOTA</name>
<feature type="domain" description="PIG-P" evidence="7">
    <location>
        <begin position="110"/>
        <end position="223"/>
    </location>
</feature>
<comment type="similarity">
    <text evidence="2">Belongs to the CTAG/PCC1 family.</text>
</comment>
<evidence type="ECO:0000259" key="7">
    <source>
        <dbReference type="Pfam" id="PF08510"/>
    </source>
</evidence>
<keyword evidence="9" id="KW-1185">Reference proteome</keyword>
<comment type="subcellular location">
    <subcellularLocation>
        <location evidence="1">Membrane</location>
        <topology evidence="1">Multi-pass membrane protein</topology>
    </subcellularLocation>
</comment>
<dbReference type="OMA" id="HMWAFIP"/>
<evidence type="ECO:0000313" key="8">
    <source>
        <dbReference type="EMBL" id="KAJ6219408.1"/>
    </source>
</evidence>
<dbReference type="Pfam" id="PF09341">
    <property type="entry name" value="Pcc1"/>
    <property type="match status" value="1"/>
</dbReference>
<evidence type="ECO:0000256" key="1">
    <source>
        <dbReference type="ARBA" id="ARBA00004141"/>
    </source>
</evidence>